<dbReference type="PANTHER" id="PTHR46910:SF38">
    <property type="entry name" value="ZN(2)-C6 FUNGAL-TYPE DOMAIN-CONTAINING PROTEIN"/>
    <property type="match status" value="1"/>
</dbReference>
<protein>
    <submittedName>
        <fullName evidence="5">Fungal-specific transcription factor domain-containing protein</fullName>
    </submittedName>
</protein>
<reference evidence="5 6" key="1">
    <citation type="journal article" date="2019" name="Nat. Ecol. Evol.">
        <title>Megaphylogeny resolves global patterns of mushroom evolution.</title>
        <authorList>
            <person name="Varga T."/>
            <person name="Krizsan K."/>
            <person name="Foldi C."/>
            <person name="Dima B."/>
            <person name="Sanchez-Garcia M."/>
            <person name="Sanchez-Ramirez S."/>
            <person name="Szollosi G.J."/>
            <person name="Szarkandi J.G."/>
            <person name="Papp V."/>
            <person name="Albert L."/>
            <person name="Andreopoulos W."/>
            <person name="Angelini C."/>
            <person name="Antonin V."/>
            <person name="Barry K.W."/>
            <person name="Bougher N.L."/>
            <person name="Buchanan P."/>
            <person name="Buyck B."/>
            <person name="Bense V."/>
            <person name="Catcheside P."/>
            <person name="Chovatia M."/>
            <person name="Cooper J."/>
            <person name="Damon W."/>
            <person name="Desjardin D."/>
            <person name="Finy P."/>
            <person name="Geml J."/>
            <person name="Haridas S."/>
            <person name="Hughes K."/>
            <person name="Justo A."/>
            <person name="Karasinski D."/>
            <person name="Kautmanova I."/>
            <person name="Kiss B."/>
            <person name="Kocsube S."/>
            <person name="Kotiranta H."/>
            <person name="LaButti K.M."/>
            <person name="Lechner B.E."/>
            <person name="Liimatainen K."/>
            <person name="Lipzen A."/>
            <person name="Lukacs Z."/>
            <person name="Mihaltcheva S."/>
            <person name="Morgado L.N."/>
            <person name="Niskanen T."/>
            <person name="Noordeloos M.E."/>
            <person name="Ohm R.A."/>
            <person name="Ortiz-Santana B."/>
            <person name="Ovrebo C."/>
            <person name="Racz N."/>
            <person name="Riley R."/>
            <person name="Savchenko A."/>
            <person name="Shiryaev A."/>
            <person name="Soop K."/>
            <person name="Spirin V."/>
            <person name="Szebenyi C."/>
            <person name="Tomsovsky M."/>
            <person name="Tulloss R.E."/>
            <person name="Uehling J."/>
            <person name="Grigoriev I.V."/>
            <person name="Vagvolgyi C."/>
            <person name="Papp T."/>
            <person name="Martin F.M."/>
            <person name="Miettinen O."/>
            <person name="Hibbett D.S."/>
            <person name="Nagy L.G."/>
        </authorList>
    </citation>
    <scope>NUCLEOTIDE SEQUENCE [LARGE SCALE GENOMIC DNA]</scope>
    <source>
        <strain evidence="5 6">CBS 309.79</strain>
    </source>
</reference>
<dbReference type="SUPFAM" id="SSF57701">
    <property type="entry name" value="Zn2/Cys6 DNA-binding domain"/>
    <property type="match status" value="1"/>
</dbReference>
<dbReference type="Gene3D" id="4.10.240.10">
    <property type="entry name" value="Zn(2)-C6 fungal-type DNA-binding domain"/>
    <property type="match status" value="1"/>
</dbReference>
<sequence>MTSELHDDNAAGSTRTSRVKANDGTRRNVRSCDVCRKRKVRCDGECTTDARCTPCNSANAECTYTIAVKPRPPTLSTRIRQLKDREKRLEELLHIYLPDVDLSGDIDMDRLAAQVRLPAFPPFHYCRTSSDYPDSQPKDEGTVITGYRNRASAPLFLKGQFLGKSSQAVLVKSILEWKPDDQSRGDADEPGPERRERMWDVLVQRLGKFQVQAWEEGTVSPPAMQPSNCSFPDPDLMSALIDLYFEYVNLFNPLLHRPTFDRLLHDNMHFKDVSLAEVVLLVCALGARFSDDQRVFLDGSTLSAGCMWFKQAQEIEDRILAPASLYHIQASFLRAEFLRGANPSQRAWAVLGIGLRRAQDVGAHRWQTFGAEKSAERELWTRAWWCLVVLDRVASAILGRPCVTDGWDFDVGLPTDCDDEFWDHPDPDKRWKQPDGIPSKISFFISHINQTTILARAQRTLYSIDCTRRTYMLEIFPDFDRRVVTVLDSALNQWISDIPEHLQNPRSQTNPMFHRQSIVLHAELYFLQNLMHRPFLMSPDQNTPMTSSSIAICTNAARACSRLLDTQDKSCLHAVYRIHWPIFISAVMLLLRVWTGKRLGLQGFHAEMENVKKCMTMLSYSERCWQSSGQLVDILNSLVGASDLVLPGSDQASKSPQSASNLCAQQQQQLQAQPLDGGLAVFTEDLANVPVYSSFPPHPGSESQTQSVPSYSSNNHAFTHEPLGPFEHSTQMSGDRLAQPSSGQQNPFPHPHGYGLPLNAHDLDPLAELDSSLMIPDMFDADTLAILNSTPFTYFGDWGTFVDNVNEVQMSSNMGSMRMA</sequence>
<evidence type="ECO:0000313" key="5">
    <source>
        <dbReference type="EMBL" id="TFK97647.1"/>
    </source>
</evidence>
<dbReference type="InterPro" id="IPR007219">
    <property type="entry name" value="XnlR_reg_dom"/>
</dbReference>
<dbReference type="PANTHER" id="PTHR46910">
    <property type="entry name" value="TRANSCRIPTION FACTOR PDR1"/>
    <property type="match status" value="1"/>
</dbReference>
<dbReference type="GO" id="GO:0000981">
    <property type="term" value="F:DNA-binding transcription factor activity, RNA polymerase II-specific"/>
    <property type="evidence" value="ECO:0007669"/>
    <property type="project" value="InterPro"/>
</dbReference>
<dbReference type="GO" id="GO:0003677">
    <property type="term" value="F:DNA binding"/>
    <property type="evidence" value="ECO:0007669"/>
    <property type="project" value="InterPro"/>
</dbReference>
<dbReference type="SMART" id="SM00906">
    <property type="entry name" value="Fungal_trans"/>
    <property type="match status" value="1"/>
</dbReference>
<feature type="region of interest" description="Disordered" evidence="3">
    <location>
        <begin position="1"/>
        <end position="23"/>
    </location>
</feature>
<dbReference type="EMBL" id="ML178845">
    <property type="protein sequence ID" value="TFK97647.1"/>
    <property type="molecule type" value="Genomic_DNA"/>
</dbReference>
<dbReference type="Pfam" id="PF04082">
    <property type="entry name" value="Fungal_trans"/>
    <property type="match status" value="1"/>
</dbReference>
<dbReference type="PROSITE" id="PS00463">
    <property type="entry name" value="ZN2_CY6_FUNGAL_1"/>
    <property type="match status" value="1"/>
</dbReference>
<feature type="compositionally biased region" description="Polar residues" evidence="3">
    <location>
        <begin position="728"/>
        <end position="747"/>
    </location>
</feature>
<dbReference type="STRING" id="1884261.A0A5C3Q8Z5"/>
<proteinExistence type="predicted"/>
<dbReference type="InterPro" id="IPR001138">
    <property type="entry name" value="Zn2Cys6_DnaBD"/>
</dbReference>
<dbReference type="AlphaFoldDB" id="A0A5C3Q8Z5"/>
<dbReference type="CDD" id="cd00067">
    <property type="entry name" value="GAL4"/>
    <property type="match status" value="1"/>
</dbReference>
<feature type="domain" description="Zn(2)-C6 fungal-type" evidence="4">
    <location>
        <begin position="31"/>
        <end position="64"/>
    </location>
</feature>
<evidence type="ECO:0000256" key="2">
    <source>
        <dbReference type="ARBA" id="ARBA00023242"/>
    </source>
</evidence>
<gene>
    <name evidence="5" type="ORF">BDV98DRAFT_553678</name>
</gene>
<evidence type="ECO:0000259" key="4">
    <source>
        <dbReference type="PROSITE" id="PS50048"/>
    </source>
</evidence>
<dbReference type="OrthoDB" id="4456959at2759"/>
<organism evidence="5 6">
    <name type="scientific">Pterulicium gracile</name>
    <dbReference type="NCBI Taxonomy" id="1884261"/>
    <lineage>
        <taxon>Eukaryota</taxon>
        <taxon>Fungi</taxon>
        <taxon>Dikarya</taxon>
        <taxon>Basidiomycota</taxon>
        <taxon>Agaricomycotina</taxon>
        <taxon>Agaricomycetes</taxon>
        <taxon>Agaricomycetidae</taxon>
        <taxon>Agaricales</taxon>
        <taxon>Pleurotineae</taxon>
        <taxon>Pterulaceae</taxon>
        <taxon>Pterulicium</taxon>
    </lineage>
</organism>
<keyword evidence="1" id="KW-0479">Metal-binding</keyword>
<dbReference type="InterPro" id="IPR036864">
    <property type="entry name" value="Zn2-C6_fun-type_DNA-bd_sf"/>
</dbReference>
<dbReference type="CDD" id="cd12148">
    <property type="entry name" value="fungal_TF_MHR"/>
    <property type="match status" value="1"/>
</dbReference>
<dbReference type="SMART" id="SM00066">
    <property type="entry name" value="GAL4"/>
    <property type="match status" value="1"/>
</dbReference>
<dbReference type="GO" id="GO:0006351">
    <property type="term" value="P:DNA-templated transcription"/>
    <property type="evidence" value="ECO:0007669"/>
    <property type="project" value="InterPro"/>
</dbReference>
<dbReference type="InterPro" id="IPR050987">
    <property type="entry name" value="AtrR-like"/>
</dbReference>
<name>A0A5C3Q8Z5_9AGAR</name>
<dbReference type="Pfam" id="PF00172">
    <property type="entry name" value="Zn_clus"/>
    <property type="match status" value="1"/>
</dbReference>
<evidence type="ECO:0000256" key="1">
    <source>
        <dbReference type="ARBA" id="ARBA00022723"/>
    </source>
</evidence>
<dbReference type="Proteomes" id="UP000305067">
    <property type="component" value="Unassembled WGS sequence"/>
</dbReference>
<feature type="compositionally biased region" description="Polar residues" evidence="3">
    <location>
        <begin position="701"/>
        <end position="717"/>
    </location>
</feature>
<dbReference type="GO" id="GO:0008270">
    <property type="term" value="F:zinc ion binding"/>
    <property type="evidence" value="ECO:0007669"/>
    <property type="project" value="InterPro"/>
</dbReference>
<feature type="region of interest" description="Disordered" evidence="3">
    <location>
        <begin position="693"/>
        <end position="756"/>
    </location>
</feature>
<evidence type="ECO:0000313" key="6">
    <source>
        <dbReference type="Proteomes" id="UP000305067"/>
    </source>
</evidence>
<dbReference type="PROSITE" id="PS50048">
    <property type="entry name" value="ZN2_CY6_FUNGAL_2"/>
    <property type="match status" value="1"/>
</dbReference>
<evidence type="ECO:0000256" key="3">
    <source>
        <dbReference type="SAM" id="MobiDB-lite"/>
    </source>
</evidence>
<keyword evidence="6" id="KW-1185">Reference proteome</keyword>
<keyword evidence="2" id="KW-0539">Nucleus</keyword>
<accession>A0A5C3Q8Z5</accession>